<dbReference type="Gene3D" id="3.30.200.20">
    <property type="entry name" value="Phosphorylase Kinase, domain 1"/>
    <property type="match status" value="1"/>
</dbReference>
<dbReference type="PANTHER" id="PTHR43289">
    <property type="entry name" value="MITOGEN-ACTIVATED PROTEIN KINASE KINASE KINASE 20-RELATED"/>
    <property type="match status" value="1"/>
</dbReference>
<keyword evidence="7" id="KW-1185">Reference proteome</keyword>
<reference evidence="6" key="1">
    <citation type="submission" date="2022-11" db="EMBL/GenBank/DDBJ databases">
        <title>Minimal conservation of predation-associated metabolite biosynthetic gene clusters underscores biosynthetic potential of Myxococcota including descriptions for ten novel species: Archangium lansinium sp. nov., Myxococcus landrumus sp. nov., Nannocystis bai.</title>
        <authorList>
            <person name="Ahearne A."/>
            <person name="Stevens C."/>
            <person name="Phillips K."/>
        </authorList>
    </citation>
    <scope>NUCLEOTIDE SEQUENCE</scope>
    <source>
        <strain evidence="6">Na p29</strain>
    </source>
</reference>
<dbReference type="SUPFAM" id="SSF56112">
    <property type="entry name" value="Protein kinase-like (PK-like)"/>
    <property type="match status" value="1"/>
</dbReference>
<evidence type="ECO:0000256" key="1">
    <source>
        <dbReference type="ARBA" id="ARBA00022679"/>
    </source>
</evidence>
<dbReference type="PANTHER" id="PTHR43289:SF6">
    <property type="entry name" value="SERINE_THREONINE-PROTEIN KINASE NEKL-3"/>
    <property type="match status" value="1"/>
</dbReference>
<organism evidence="6 7">
    <name type="scientific">Nannocystis pusilla</name>
    <dbReference type="NCBI Taxonomy" id="889268"/>
    <lineage>
        <taxon>Bacteria</taxon>
        <taxon>Pseudomonadati</taxon>
        <taxon>Myxococcota</taxon>
        <taxon>Polyangia</taxon>
        <taxon>Nannocystales</taxon>
        <taxon>Nannocystaceae</taxon>
        <taxon>Nannocystis</taxon>
    </lineage>
</organism>
<name>A0A9X3IVZ0_9BACT</name>
<proteinExistence type="predicted"/>
<keyword evidence="2" id="KW-0547">Nucleotide-binding</keyword>
<gene>
    <name evidence="6" type="ORF">OV079_14850</name>
</gene>
<evidence type="ECO:0000256" key="4">
    <source>
        <dbReference type="ARBA" id="ARBA00022840"/>
    </source>
</evidence>
<dbReference type="GO" id="GO:0004674">
    <property type="term" value="F:protein serine/threonine kinase activity"/>
    <property type="evidence" value="ECO:0007669"/>
    <property type="project" value="TreeGrafter"/>
</dbReference>
<evidence type="ECO:0000259" key="5">
    <source>
        <dbReference type="PROSITE" id="PS50011"/>
    </source>
</evidence>
<dbReference type="PROSITE" id="PS50011">
    <property type="entry name" value="PROTEIN_KINASE_DOM"/>
    <property type="match status" value="1"/>
</dbReference>
<dbReference type="AlphaFoldDB" id="A0A9X3IVZ0"/>
<dbReference type="GO" id="GO:0005524">
    <property type="term" value="F:ATP binding"/>
    <property type="evidence" value="ECO:0007669"/>
    <property type="project" value="UniProtKB-KW"/>
</dbReference>
<evidence type="ECO:0000313" key="7">
    <source>
        <dbReference type="Proteomes" id="UP001150924"/>
    </source>
</evidence>
<evidence type="ECO:0000313" key="6">
    <source>
        <dbReference type="EMBL" id="MCY1006807.1"/>
    </source>
</evidence>
<keyword evidence="1" id="KW-0808">Transferase</keyword>
<dbReference type="RefSeq" id="WP_267769203.1">
    <property type="nucleotide sequence ID" value="NZ_JAPNKE010000002.1"/>
</dbReference>
<sequence length="131" mass="14654">MPGRRPGGSSPSAALERLFDRDSPLSYEERLEALIRAALPDQVPRLSFGDELARGGMGSVRLAFDEVLQRRMAAKVMHAKTYDHLMLVHGFLREAQVTGQLDHPNIVPIHELGRDEQGQLYFTMKLVEGQS</sequence>
<evidence type="ECO:0000256" key="3">
    <source>
        <dbReference type="ARBA" id="ARBA00022777"/>
    </source>
</evidence>
<keyword evidence="4" id="KW-0067">ATP-binding</keyword>
<evidence type="ECO:0000256" key="2">
    <source>
        <dbReference type="ARBA" id="ARBA00022741"/>
    </source>
</evidence>
<protein>
    <recommendedName>
        <fullName evidence="5">Protein kinase domain-containing protein</fullName>
    </recommendedName>
</protein>
<dbReference type="Proteomes" id="UP001150924">
    <property type="component" value="Unassembled WGS sequence"/>
</dbReference>
<dbReference type="InterPro" id="IPR011009">
    <property type="entry name" value="Kinase-like_dom_sf"/>
</dbReference>
<keyword evidence="3" id="KW-0418">Kinase</keyword>
<dbReference type="EMBL" id="JAPNKE010000002">
    <property type="protein sequence ID" value="MCY1006807.1"/>
    <property type="molecule type" value="Genomic_DNA"/>
</dbReference>
<dbReference type="InterPro" id="IPR000719">
    <property type="entry name" value="Prot_kinase_dom"/>
</dbReference>
<accession>A0A9X3IVZ0</accession>
<comment type="caution">
    <text evidence="6">The sequence shown here is derived from an EMBL/GenBank/DDBJ whole genome shotgun (WGS) entry which is preliminary data.</text>
</comment>
<feature type="domain" description="Protein kinase" evidence="5">
    <location>
        <begin position="46"/>
        <end position="131"/>
    </location>
</feature>